<dbReference type="Gene3D" id="3.40.630.10">
    <property type="entry name" value="Zn peptidases"/>
    <property type="match status" value="1"/>
</dbReference>
<reference evidence="4 5" key="1">
    <citation type="submission" date="2024-02" db="EMBL/GenBank/DDBJ databases">
        <title>A novel Gemmatimonadota bacterium.</title>
        <authorList>
            <person name="Du Z.-J."/>
            <person name="Ye Y.-Q."/>
        </authorList>
    </citation>
    <scope>NUCLEOTIDE SEQUENCE [LARGE SCALE GENOMIC DNA]</scope>
    <source>
        <strain evidence="4 5">DH-20</strain>
    </source>
</reference>
<gene>
    <name evidence="4" type="ORF">WI372_04650</name>
</gene>
<dbReference type="NCBIfam" id="TIGR01891">
    <property type="entry name" value="amidohydrolases"/>
    <property type="match status" value="1"/>
</dbReference>
<dbReference type="RefSeq" id="WP_405286424.1">
    <property type="nucleotide sequence ID" value="NZ_JBBHLI010000002.1"/>
</dbReference>
<evidence type="ECO:0000256" key="1">
    <source>
        <dbReference type="ARBA" id="ARBA00022801"/>
    </source>
</evidence>
<evidence type="ECO:0000256" key="2">
    <source>
        <dbReference type="SAM" id="SignalP"/>
    </source>
</evidence>
<keyword evidence="5" id="KW-1185">Reference proteome</keyword>
<dbReference type="Proteomes" id="UP001484239">
    <property type="component" value="Unassembled WGS sequence"/>
</dbReference>
<dbReference type="Pfam" id="PF07687">
    <property type="entry name" value="M20_dimer"/>
    <property type="match status" value="1"/>
</dbReference>
<keyword evidence="1" id="KW-0378">Hydrolase</keyword>
<dbReference type="Gene3D" id="3.30.70.360">
    <property type="match status" value="1"/>
</dbReference>
<dbReference type="PIRSF" id="PIRSF037227">
    <property type="entry name" value="Aminobenzoyl-glu_utiliz_pB"/>
    <property type="match status" value="1"/>
</dbReference>
<dbReference type="PANTHER" id="PTHR30575">
    <property type="entry name" value="PEPTIDASE M20"/>
    <property type="match status" value="1"/>
</dbReference>
<dbReference type="InterPro" id="IPR017145">
    <property type="entry name" value="Aminobenzoyl-glu_utiliz_pB"/>
</dbReference>
<dbReference type="InterPro" id="IPR011650">
    <property type="entry name" value="Peptidase_M20_dimer"/>
</dbReference>
<evidence type="ECO:0000259" key="3">
    <source>
        <dbReference type="Pfam" id="PF07687"/>
    </source>
</evidence>
<organism evidence="4 5">
    <name type="scientific">Gaopeijia maritima</name>
    <dbReference type="NCBI Taxonomy" id="3119007"/>
    <lineage>
        <taxon>Bacteria</taxon>
        <taxon>Pseudomonadati</taxon>
        <taxon>Gemmatimonadota</taxon>
        <taxon>Longimicrobiia</taxon>
        <taxon>Gaopeijiales</taxon>
        <taxon>Gaopeijiaceae</taxon>
        <taxon>Gaopeijia</taxon>
    </lineage>
</organism>
<name>A0ABU9E854_9BACT</name>
<feature type="signal peptide" evidence="2">
    <location>
        <begin position="1"/>
        <end position="20"/>
    </location>
</feature>
<dbReference type="SUPFAM" id="SSF53187">
    <property type="entry name" value="Zn-dependent exopeptidases"/>
    <property type="match status" value="1"/>
</dbReference>
<dbReference type="InterPro" id="IPR052030">
    <property type="entry name" value="Peptidase_M20/M20A_hydrolases"/>
</dbReference>
<feature type="domain" description="Peptidase M20 dimerisation" evidence="3">
    <location>
        <begin position="205"/>
        <end position="298"/>
    </location>
</feature>
<sequence>MIRSALLGLALVLTAVPLSGQDDKDFVARHIDERAARYGTLAQSIWDLAEVGYREAESSALLQAELRDAGFTVNAGVAGMPTAFVASYGSGAPVVAVLAEFDALPGLSQARLPTRSPLAGREAGHACGHHLFGAGSVAAAVATAAWMQEHGVGGTVRVYGTPAEEGGAGKVYMVREGLFDDVDVTLHWHPSDANSASVYSTLANKSAKFRFHGRSAHAAAAPERGRSALDGVEAMNHMVNLLREHVPEQSRIHYVITSGGAAPNVVPDFAEVFYYVRHPDPVVVDEIFTRLTQAAEGAALGTQTRVEHEVIHGIYALLPNEVLARAAHANLSRVGGVAYSDDERRFAETLQRSFDAPPPLSAATEVEPFEVETGTAPVSTDVGDVSWVTPTVGLSTATWVPGSAAHSWQAVASGGTEIGNKGMIAAAKALAMTAIDLFEDSALVRAATDEYRARVGPDFEYVPLLGDRAPPLDYRSGSDEAGGS</sequence>
<dbReference type="SUPFAM" id="SSF55031">
    <property type="entry name" value="Bacterial exopeptidase dimerisation domain"/>
    <property type="match status" value="1"/>
</dbReference>
<dbReference type="InterPro" id="IPR002933">
    <property type="entry name" value="Peptidase_M20"/>
</dbReference>
<protein>
    <submittedName>
        <fullName evidence="4">Amidohydrolase</fullName>
    </submittedName>
</protein>
<proteinExistence type="predicted"/>
<keyword evidence="2" id="KW-0732">Signal</keyword>
<dbReference type="Pfam" id="PF01546">
    <property type="entry name" value="Peptidase_M20"/>
    <property type="match status" value="1"/>
</dbReference>
<feature type="chain" id="PRO_5045884874" evidence="2">
    <location>
        <begin position="21"/>
        <end position="484"/>
    </location>
</feature>
<evidence type="ECO:0000313" key="4">
    <source>
        <dbReference type="EMBL" id="MEK9500257.1"/>
    </source>
</evidence>
<dbReference type="InterPro" id="IPR017439">
    <property type="entry name" value="Amidohydrolase"/>
</dbReference>
<accession>A0ABU9E854</accession>
<comment type="caution">
    <text evidence="4">The sequence shown here is derived from an EMBL/GenBank/DDBJ whole genome shotgun (WGS) entry which is preliminary data.</text>
</comment>
<dbReference type="InterPro" id="IPR036264">
    <property type="entry name" value="Bact_exopeptidase_dim_dom"/>
</dbReference>
<dbReference type="EMBL" id="JBBHLI010000002">
    <property type="protein sequence ID" value="MEK9500257.1"/>
    <property type="molecule type" value="Genomic_DNA"/>
</dbReference>
<evidence type="ECO:0000313" key="5">
    <source>
        <dbReference type="Proteomes" id="UP001484239"/>
    </source>
</evidence>
<dbReference type="PANTHER" id="PTHR30575:SF0">
    <property type="entry name" value="XAA-ARG DIPEPTIDASE"/>
    <property type="match status" value="1"/>
</dbReference>